<evidence type="ECO:0000259" key="10">
    <source>
        <dbReference type="Pfam" id="PF00884"/>
    </source>
</evidence>
<feature type="transmembrane region" description="Helical" evidence="9">
    <location>
        <begin position="111"/>
        <end position="136"/>
    </location>
</feature>
<keyword evidence="4 9" id="KW-1133">Transmembrane helix</keyword>
<feature type="binding site" evidence="8">
    <location>
        <position position="460"/>
    </location>
    <ligand>
        <name>Mn(2+)</name>
        <dbReference type="ChEBI" id="CHEBI:29035"/>
    </ligand>
</feature>
<dbReference type="GO" id="GO:0005886">
    <property type="term" value="C:plasma membrane"/>
    <property type="evidence" value="ECO:0007669"/>
    <property type="project" value="UniProtKB-SubCell"/>
</dbReference>
<name>D8DZU2_9BACT</name>
<evidence type="ECO:0000256" key="4">
    <source>
        <dbReference type="ARBA" id="ARBA00022989"/>
    </source>
</evidence>
<keyword evidence="5 9" id="KW-0472">Membrane</keyword>
<dbReference type="Pfam" id="PF00884">
    <property type="entry name" value="Sulfatase"/>
    <property type="match status" value="1"/>
</dbReference>
<dbReference type="CDD" id="cd16015">
    <property type="entry name" value="LTA_synthase"/>
    <property type="match status" value="1"/>
</dbReference>
<feature type="binding site" evidence="8">
    <location>
        <position position="295"/>
    </location>
    <ligand>
        <name>Mn(2+)</name>
        <dbReference type="ChEBI" id="CHEBI:29035"/>
    </ligand>
</feature>
<feature type="transmembrane region" description="Helical" evidence="9">
    <location>
        <begin position="68"/>
        <end position="91"/>
    </location>
</feature>
<evidence type="ECO:0000313" key="11">
    <source>
        <dbReference type="EMBL" id="EFI71058.1"/>
    </source>
</evidence>
<dbReference type="InterPro" id="IPR000917">
    <property type="entry name" value="Sulfatase_N"/>
</dbReference>
<feature type="transmembrane region" description="Helical" evidence="9">
    <location>
        <begin position="37"/>
        <end position="56"/>
    </location>
</feature>
<dbReference type="SUPFAM" id="SSF53649">
    <property type="entry name" value="Alkaline phosphatase-like"/>
    <property type="match status" value="1"/>
</dbReference>
<keyword evidence="7" id="KW-0464">Manganese</keyword>
<dbReference type="AlphaFoldDB" id="D8DZU2"/>
<dbReference type="GO" id="GO:0046872">
    <property type="term" value="F:metal ion binding"/>
    <property type="evidence" value="ECO:0007669"/>
    <property type="project" value="UniProtKB-KW"/>
</dbReference>
<evidence type="ECO:0000256" key="7">
    <source>
        <dbReference type="PIRSR" id="PIRSR005091-2"/>
    </source>
</evidence>
<evidence type="ECO:0000256" key="1">
    <source>
        <dbReference type="ARBA" id="ARBA00004651"/>
    </source>
</evidence>
<keyword evidence="12" id="KW-1185">Reference proteome</keyword>
<feature type="transmembrane region" description="Helical" evidence="9">
    <location>
        <begin position="156"/>
        <end position="173"/>
    </location>
</feature>
<dbReference type="InterPro" id="IPR050448">
    <property type="entry name" value="OpgB/LTA_synthase_biosynth"/>
</dbReference>
<evidence type="ECO:0000256" key="3">
    <source>
        <dbReference type="ARBA" id="ARBA00022692"/>
    </source>
</evidence>
<proteinExistence type="predicted"/>
<evidence type="ECO:0000313" key="12">
    <source>
        <dbReference type="Proteomes" id="UP000004524"/>
    </source>
</evidence>
<dbReference type="Gene3D" id="3.40.720.10">
    <property type="entry name" value="Alkaline Phosphatase, subunit A"/>
    <property type="match status" value="1"/>
</dbReference>
<evidence type="ECO:0000256" key="6">
    <source>
        <dbReference type="PIRSR" id="PIRSR005091-1"/>
    </source>
</evidence>
<gene>
    <name evidence="11" type="ORF">PBR_0557</name>
</gene>
<keyword evidence="2" id="KW-1003">Cell membrane</keyword>
<dbReference type="InterPro" id="IPR012160">
    <property type="entry name" value="LtaS-like"/>
</dbReference>
<feature type="active site" evidence="6">
    <location>
        <position position="295"/>
    </location>
</feature>
<evidence type="ECO:0000256" key="9">
    <source>
        <dbReference type="SAM" id="Phobius"/>
    </source>
</evidence>
<evidence type="ECO:0000256" key="5">
    <source>
        <dbReference type="ARBA" id="ARBA00023136"/>
    </source>
</evidence>
<dbReference type="InterPro" id="IPR017850">
    <property type="entry name" value="Alkaline_phosphatase_core_sf"/>
</dbReference>
<dbReference type="PANTHER" id="PTHR47371">
    <property type="entry name" value="LIPOTEICHOIC ACID SYNTHASE"/>
    <property type="match status" value="1"/>
</dbReference>
<organism evidence="11 12">
    <name type="scientific">Segatella baroniae B14</name>
    <dbReference type="NCBI Taxonomy" id="752555"/>
    <lineage>
        <taxon>Bacteria</taxon>
        <taxon>Pseudomonadati</taxon>
        <taxon>Bacteroidota</taxon>
        <taxon>Bacteroidia</taxon>
        <taxon>Bacteroidales</taxon>
        <taxon>Prevotellaceae</taxon>
        <taxon>Segatella</taxon>
    </lineage>
</organism>
<reference evidence="11 12" key="1">
    <citation type="journal article" date="2010" name="Microb. Ecol.">
        <title>Comparative genome analysis of Prevotella ruminicola and Prevotella bryantii: insights into their environmental niche.</title>
        <authorList>
            <consortium name="North American Consortium for Rumen Bacteria"/>
            <person name="Purushe J."/>
            <person name="Fouts D.E."/>
            <person name="Morrison M."/>
            <person name="White B.A."/>
            <person name="Mackie R.I."/>
            <person name="Coutinho P.M."/>
            <person name="Henrissat B."/>
            <person name="Nelson K.E."/>
        </authorList>
    </citation>
    <scope>NUCLEOTIDE SEQUENCE [LARGE SCALE GENOMIC DNA]</scope>
    <source>
        <strain evidence="11 12">B14</strain>
    </source>
</reference>
<evidence type="ECO:0000256" key="8">
    <source>
        <dbReference type="PIRSR" id="PIRSR005091-3"/>
    </source>
</evidence>
<evidence type="ECO:0000256" key="2">
    <source>
        <dbReference type="ARBA" id="ARBA00022475"/>
    </source>
</evidence>
<dbReference type="STRING" id="77095.SAMN05216455_106191"/>
<dbReference type="PANTHER" id="PTHR47371:SF3">
    <property type="entry name" value="PHOSPHOGLYCEROL TRANSFERASE I"/>
    <property type="match status" value="1"/>
</dbReference>
<feature type="binding site" evidence="8">
    <location>
        <position position="459"/>
    </location>
    <ligand>
        <name>Mn(2+)</name>
        <dbReference type="ChEBI" id="CHEBI:29035"/>
    </ligand>
</feature>
<feature type="binding site" evidence="7">
    <location>
        <position position="411"/>
    </location>
    <ligand>
        <name>substrate</name>
    </ligand>
</feature>
<keyword evidence="3 9" id="KW-0812">Transmembrane</keyword>
<protein>
    <submittedName>
        <fullName evidence="11">Putative sulfatase</fullName>
    </submittedName>
</protein>
<feature type="binding site" evidence="8">
    <location>
        <position position="260"/>
    </location>
    <ligand>
        <name>Mn(2+)</name>
        <dbReference type="ChEBI" id="CHEBI:29035"/>
    </ligand>
</feature>
<dbReference type="PIRSF" id="PIRSF005091">
    <property type="entry name" value="Mmb_sulf_HI1246"/>
    <property type="match status" value="1"/>
</dbReference>
<sequence length="586" mass="66383">MIPSILQKPIFTALYCNDTEYFTDCTKVIYHGLSLDFTIAGYLMIIPALLLVVSIWSDSKYLKKAFTIYNGITASLLITIFCLNIILYKFWRFPLDSTPLFYFLSSPKDAISSVSLGFVAIGLLVTFVFIYMTYLFLNKCHSLIAITPTYNNKKKIISTVILIIFTGLLIIPIRGGITVSTQNTGTAYFSEKMELNHAAVNPAFSLFESIIKENDFAGQYRFMDNQEANRIMNGLINTSDKGMKTILSTKRPDIYIVILESFSDSVMKTGATPQLAKLAKEGIYFENMHANSFRTDRGTLAILSGYPAQPTMSLMKYPKKTNTLPSIGKKLAQAGYGLKYFYGGDADFTNMRSYLVSMDFTDITSDINFPVKDRLSKWGVPDHLVFQRMEEELTEQDKKPRLWVLQTSSSHEPFDVPYHKLNNKVLNAFNYTDDCIGKFVTALKKSQKWDNALVIFIPDHLGCYPETIDNFHIYRYEIPMIWTGGAITGHQKIETYGSQQDIAATLLGQLSIDHSDMKFSKNMLATSIPHFAFFTVPDAWGMAKKDKYVIFNNKNEKVVTKSGNYKSLVPQGKAYLQKLYDDIAAR</sequence>
<comment type="caution">
    <text evidence="11">The sequence shown here is derived from an EMBL/GenBank/DDBJ whole genome shotgun (WGS) entry which is preliminary data.</text>
</comment>
<feature type="domain" description="Sulfatase N-terminal" evidence="10">
    <location>
        <begin position="253"/>
        <end position="510"/>
    </location>
</feature>
<comment type="subcellular location">
    <subcellularLocation>
        <location evidence="1">Cell membrane</location>
        <topology evidence="1">Multi-pass membrane protein</topology>
    </subcellularLocation>
</comment>
<dbReference type="EMBL" id="ADWO01000088">
    <property type="protein sequence ID" value="EFI71058.1"/>
    <property type="molecule type" value="Genomic_DNA"/>
</dbReference>
<accession>D8DZU2</accession>
<keyword evidence="7" id="KW-0479">Metal-binding</keyword>
<dbReference type="Proteomes" id="UP000004524">
    <property type="component" value="Unassembled WGS sequence"/>
</dbReference>